<dbReference type="EMBL" id="PGGN01000001">
    <property type="protein sequence ID" value="PSH59342.1"/>
    <property type="molecule type" value="Genomic_DNA"/>
</dbReference>
<name>A0A2P7AYQ2_9HYPH</name>
<evidence type="ECO:0008006" key="4">
    <source>
        <dbReference type="Google" id="ProtNLM"/>
    </source>
</evidence>
<dbReference type="PANTHER" id="PTHR30105">
    <property type="entry name" value="UNCHARACTERIZED YIBQ-RELATED"/>
    <property type="match status" value="1"/>
</dbReference>
<dbReference type="PANTHER" id="PTHR30105:SF2">
    <property type="entry name" value="DIVERGENT POLYSACCHARIDE DEACETYLASE SUPERFAMILY"/>
    <property type="match status" value="1"/>
</dbReference>
<proteinExistence type="predicted"/>
<evidence type="ECO:0000256" key="1">
    <source>
        <dbReference type="SAM" id="MobiDB-lite"/>
    </source>
</evidence>
<comment type="caution">
    <text evidence="2">The sequence shown here is derived from an EMBL/GenBank/DDBJ whole genome shotgun (WGS) entry which is preliminary data.</text>
</comment>
<evidence type="ECO:0000313" key="2">
    <source>
        <dbReference type="EMBL" id="PSH59342.1"/>
    </source>
</evidence>
<evidence type="ECO:0000313" key="3">
    <source>
        <dbReference type="Proteomes" id="UP000241158"/>
    </source>
</evidence>
<reference evidence="3" key="1">
    <citation type="submission" date="2017-11" db="EMBL/GenBank/DDBJ databases">
        <authorList>
            <person name="Kuznetsova I."/>
            <person name="Sazanova A."/>
            <person name="Chirak E."/>
            <person name="Safronova V."/>
            <person name="Willems A."/>
        </authorList>
    </citation>
    <scope>NUCLEOTIDE SEQUENCE [LARGE SCALE GENOMIC DNA]</scope>
    <source>
        <strain evidence="3">PEPV15</strain>
    </source>
</reference>
<dbReference type="GO" id="GO:0005975">
    <property type="term" value="P:carbohydrate metabolic process"/>
    <property type="evidence" value="ECO:0007669"/>
    <property type="project" value="InterPro"/>
</dbReference>
<dbReference type="CDD" id="cd10936">
    <property type="entry name" value="CE4_DAC2"/>
    <property type="match status" value="1"/>
</dbReference>
<keyword evidence="3" id="KW-1185">Reference proteome</keyword>
<dbReference type="Pfam" id="PF04748">
    <property type="entry name" value="Polysacc_deac_2"/>
    <property type="match status" value="1"/>
</dbReference>
<dbReference type="OrthoDB" id="9784811at2"/>
<organism evidence="2 3">
    <name type="scientific">Phyllobacterium endophyticum</name>
    <dbReference type="NCBI Taxonomy" id="1149773"/>
    <lineage>
        <taxon>Bacteria</taxon>
        <taxon>Pseudomonadati</taxon>
        <taxon>Pseudomonadota</taxon>
        <taxon>Alphaproteobacteria</taxon>
        <taxon>Hyphomicrobiales</taxon>
        <taxon>Phyllobacteriaceae</taxon>
        <taxon>Phyllobacterium</taxon>
    </lineage>
</organism>
<dbReference type="InterPro" id="IPR011330">
    <property type="entry name" value="Glyco_hydro/deAcase_b/a-brl"/>
</dbReference>
<gene>
    <name evidence="2" type="ORF">CU100_00630</name>
</gene>
<dbReference type="InterPro" id="IPR006837">
    <property type="entry name" value="Divergent_DAC"/>
</dbReference>
<protein>
    <recommendedName>
        <fullName evidence="4">Divergent polysaccharide deacetylase family protein</fullName>
    </recommendedName>
</protein>
<feature type="region of interest" description="Disordered" evidence="1">
    <location>
        <begin position="22"/>
        <end position="71"/>
    </location>
</feature>
<accession>A0A2P7AYQ2</accession>
<dbReference type="RefSeq" id="WP_106714639.1">
    <property type="nucleotide sequence ID" value="NZ_JACHXT010000002.1"/>
</dbReference>
<dbReference type="Proteomes" id="UP000241158">
    <property type="component" value="Unassembled WGS sequence"/>
</dbReference>
<sequence length="350" mass="37165">MLPAVCVGLVLGLSSLITYTSHQGFRRPQPETPKPQLVETAPRPQSPAPADDAKSQPGNIVTAPQGGPKLIVVGDPMKRAQDPRTAHIPEPDLLEQSPFGPLPVVAPDGRRALDVYAGAWSGARGARVAIVIGGLGLSQTGSQHAVQTLPPEVTLAFSPEGNSLLRWMQAARQNGHEILMQIPLEPYDYPRVNPGRNTLTVDASPAATLENLHRAMGRITNYTGVMNYMGARFTAEPDAMTIVIQDVAKRGLLYLDDGTSARSKADSVSAQQGSPFAAADVLIDASQDRGAILKKLDELERIARAKGTAIATGSAFDVTVEAVTSWANEAKARGIEIVPVSALVRDPEKN</sequence>
<dbReference type="AlphaFoldDB" id="A0A2P7AYQ2"/>
<dbReference type="Gene3D" id="3.20.20.370">
    <property type="entry name" value="Glycoside hydrolase/deacetylase"/>
    <property type="match status" value="1"/>
</dbReference>
<dbReference type="SUPFAM" id="SSF88713">
    <property type="entry name" value="Glycoside hydrolase/deacetylase"/>
    <property type="match status" value="1"/>
</dbReference>